<dbReference type="InterPro" id="IPR007016">
    <property type="entry name" value="O-antigen_ligase-rel_domated"/>
</dbReference>
<keyword evidence="3 5" id="KW-1133">Transmembrane helix</keyword>
<accession>A0A1R4GZI4</accession>
<dbReference type="GO" id="GO:0016020">
    <property type="term" value="C:membrane"/>
    <property type="evidence" value="ECO:0007669"/>
    <property type="project" value="UniProtKB-SubCell"/>
</dbReference>
<evidence type="ECO:0000256" key="3">
    <source>
        <dbReference type="ARBA" id="ARBA00022989"/>
    </source>
</evidence>
<feature type="transmembrane region" description="Helical" evidence="5">
    <location>
        <begin position="315"/>
        <end position="337"/>
    </location>
</feature>
<feature type="transmembrane region" description="Helical" evidence="5">
    <location>
        <begin position="618"/>
        <end position="637"/>
    </location>
</feature>
<feature type="transmembrane region" description="Helical" evidence="5">
    <location>
        <begin position="117"/>
        <end position="139"/>
    </location>
</feature>
<feature type="transmembrane region" description="Helical" evidence="5">
    <location>
        <begin position="191"/>
        <end position="215"/>
    </location>
</feature>
<dbReference type="AlphaFoldDB" id="A0A1R4GZI4"/>
<reference evidence="8" key="1">
    <citation type="submission" date="2017-02" db="EMBL/GenBank/DDBJ databases">
        <authorList>
            <person name="Daims H."/>
        </authorList>
    </citation>
    <scope>NUCLEOTIDE SEQUENCE [LARGE SCALE GENOMIC DNA]</scope>
</reference>
<feature type="transmembrane region" description="Helical" evidence="5">
    <location>
        <begin position="284"/>
        <end position="303"/>
    </location>
</feature>
<keyword evidence="8" id="KW-1185">Reference proteome</keyword>
<feature type="transmembrane region" description="Helical" evidence="5">
    <location>
        <begin position="568"/>
        <end position="587"/>
    </location>
</feature>
<dbReference type="OrthoDB" id="283584at2"/>
<name>A0A1R4GZI4_9GAMM</name>
<dbReference type="RefSeq" id="WP_087142118.1">
    <property type="nucleotide sequence ID" value="NZ_FUKI01000014.1"/>
</dbReference>
<feature type="transmembrane region" description="Helical" evidence="5">
    <location>
        <begin position="21"/>
        <end position="41"/>
    </location>
</feature>
<dbReference type="Gene3D" id="2.60.120.260">
    <property type="entry name" value="Galactose-binding domain-like"/>
    <property type="match status" value="1"/>
</dbReference>
<keyword evidence="2 5" id="KW-0812">Transmembrane</keyword>
<evidence type="ECO:0000256" key="4">
    <source>
        <dbReference type="ARBA" id="ARBA00023136"/>
    </source>
</evidence>
<feature type="transmembrane region" description="Helical" evidence="5">
    <location>
        <begin position="259"/>
        <end position="277"/>
    </location>
</feature>
<dbReference type="PANTHER" id="PTHR37422:SF13">
    <property type="entry name" value="LIPOPOLYSACCHARIDE BIOSYNTHESIS PROTEIN PA4999-RELATED"/>
    <property type="match status" value="1"/>
</dbReference>
<protein>
    <recommendedName>
        <fullName evidence="6">O-antigen ligase-related domain-containing protein</fullName>
    </recommendedName>
</protein>
<feature type="domain" description="O-antigen ligase-related" evidence="6">
    <location>
        <begin position="268"/>
        <end position="385"/>
    </location>
</feature>
<organism evidence="7 8">
    <name type="scientific">Crenothrix polyspora</name>
    <dbReference type="NCBI Taxonomy" id="360316"/>
    <lineage>
        <taxon>Bacteria</taxon>
        <taxon>Pseudomonadati</taxon>
        <taxon>Pseudomonadota</taxon>
        <taxon>Gammaproteobacteria</taxon>
        <taxon>Methylococcales</taxon>
        <taxon>Crenotrichaceae</taxon>
        <taxon>Crenothrix</taxon>
    </lineage>
</organism>
<dbReference type="EMBL" id="FUKI01000014">
    <property type="protein sequence ID" value="SJM89413.1"/>
    <property type="molecule type" value="Genomic_DNA"/>
</dbReference>
<evidence type="ECO:0000256" key="5">
    <source>
        <dbReference type="SAM" id="Phobius"/>
    </source>
</evidence>
<keyword evidence="4 5" id="KW-0472">Membrane</keyword>
<dbReference type="PANTHER" id="PTHR37422">
    <property type="entry name" value="TEICHURONIC ACID BIOSYNTHESIS PROTEIN TUAE"/>
    <property type="match status" value="1"/>
</dbReference>
<evidence type="ECO:0000313" key="8">
    <source>
        <dbReference type="Proteomes" id="UP000195667"/>
    </source>
</evidence>
<dbReference type="Pfam" id="PF04932">
    <property type="entry name" value="Wzy_C"/>
    <property type="match status" value="1"/>
</dbReference>
<feature type="transmembrane region" description="Helical" evidence="5">
    <location>
        <begin position="236"/>
        <end position="253"/>
    </location>
</feature>
<proteinExistence type="predicted"/>
<comment type="subcellular location">
    <subcellularLocation>
        <location evidence="1">Membrane</location>
        <topology evidence="1">Multi-pass membrane protein</topology>
    </subcellularLocation>
</comment>
<evidence type="ECO:0000256" key="1">
    <source>
        <dbReference type="ARBA" id="ARBA00004141"/>
    </source>
</evidence>
<evidence type="ECO:0000313" key="7">
    <source>
        <dbReference type="EMBL" id="SJM89413.1"/>
    </source>
</evidence>
<sequence>MIECVIQPVAHWPKSLLKIGYIRLILSMILSGGIAISVWYYPLAPLALAGFLVVYSRLLCRYPMSWLICLPALLPVMDFTPLTGRFFFDEFDLVVLTTVTVQLWQRPTQKSAPVFNAITRLVFWLYGIFYGLSLLRGLLPFQSLDANAFSNYYSHYNSLRVGKGVLWAGLLLPALHQALGHYSKTRDYLSYGILVGLTGVISIAIVERFVFTGVFDFSSQYRINALFSTMHTGGGHIESYLMLSLPFIAWLFVNPSASIISYLAGGCIFVAGLYVILVTFSRGAYIGFVTGFLVLLVCLLIHYKGSLKTNWKQSIGGGVLLLIVPLLAMPVFQGQLIKQRFSIFSEDKAIRTQHWLDAFAMMDSSLITQLLGMGLGSYPRTYFWLNTEHVVPATYKIENEANNNYLRLRSGDALFMGQSISVLPHRHYHLQLDVRTPANNMILNVAVCEKSLIYALRCTDTAVPIKANDNGKLWQTLEYDLNTAELGEKSAAIANGWLSRPVQLTLANSNGVGKILDTDNIKLIDSVGKNQIINGDFSKSLDHWFFTTEKHHPWHILNLWVQVFFDQGGLGFIIFALLMLLCVYHLCKTLPKNLFSIIFLAALCAFNVVGWVDSPFDAPRITLLFCLIVICSVADIFQPSTMPSKNANLS</sequence>
<feature type="transmembrane region" description="Helical" evidence="5">
    <location>
        <begin position="47"/>
        <end position="74"/>
    </location>
</feature>
<feature type="transmembrane region" description="Helical" evidence="5">
    <location>
        <begin position="594"/>
        <end position="612"/>
    </location>
</feature>
<gene>
    <name evidence="7" type="ORF">CRENPOLYSF1_1100015</name>
</gene>
<dbReference type="InterPro" id="IPR051533">
    <property type="entry name" value="WaaL-like"/>
</dbReference>
<evidence type="ECO:0000259" key="6">
    <source>
        <dbReference type="Pfam" id="PF04932"/>
    </source>
</evidence>
<dbReference type="Proteomes" id="UP000195667">
    <property type="component" value="Unassembled WGS sequence"/>
</dbReference>
<evidence type="ECO:0000256" key="2">
    <source>
        <dbReference type="ARBA" id="ARBA00022692"/>
    </source>
</evidence>